<protein>
    <submittedName>
        <fullName evidence="3">Uncharacterized protein</fullName>
    </submittedName>
</protein>
<proteinExistence type="predicted"/>
<dbReference type="RefSeq" id="WP_154445500.1">
    <property type="nucleotide sequence ID" value="NZ_WIND01000002.1"/>
</dbReference>
<evidence type="ECO:0000256" key="2">
    <source>
        <dbReference type="SAM" id="Phobius"/>
    </source>
</evidence>
<feature type="compositionally biased region" description="Pro residues" evidence="1">
    <location>
        <begin position="80"/>
        <end position="89"/>
    </location>
</feature>
<gene>
    <name evidence="3" type="ORF">GE300_05300</name>
</gene>
<keyword evidence="2" id="KW-1133">Transmembrane helix</keyword>
<feature type="transmembrane region" description="Helical" evidence="2">
    <location>
        <begin position="12"/>
        <end position="38"/>
    </location>
</feature>
<feature type="transmembrane region" description="Helical" evidence="2">
    <location>
        <begin position="44"/>
        <end position="65"/>
    </location>
</feature>
<keyword evidence="4" id="KW-1185">Reference proteome</keyword>
<dbReference type="AlphaFoldDB" id="A0A6L5YYT9"/>
<name>A0A6L5YYT9_9RHOB</name>
<keyword evidence="2" id="KW-0812">Transmembrane</keyword>
<dbReference type="EMBL" id="WIND01000002">
    <property type="protein sequence ID" value="MSU89042.1"/>
    <property type="molecule type" value="Genomic_DNA"/>
</dbReference>
<feature type="region of interest" description="Disordered" evidence="1">
    <location>
        <begin position="70"/>
        <end position="91"/>
    </location>
</feature>
<accession>A0A6L5YYT9</accession>
<reference evidence="3 4" key="1">
    <citation type="submission" date="2019-10" db="EMBL/GenBank/DDBJ databases">
        <title>Cognatihalovulum marinum gen. nov. sp. nov., a new member of the family Rhodobacteraceae isolated from deep seawater of the Northwest Indian Ocean.</title>
        <authorList>
            <person name="Ruan C."/>
            <person name="Wang J."/>
            <person name="Zheng X."/>
            <person name="Song L."/>
            <person name="Zhu Y."/>
            <person name="Huang Y."/>
            <person name="Lu Z."/>
            <person name="Du W."/>
            <person name="Huang L."/>
            <person name="Dai X."/>
        </authorList>
    </citation>
    <scope>NUCLEOTIDE SEQUENCE [LARGE SCALE GENOMIC DNA]</scope>
    <source>
        <strain evidence="3 4">2CG4</strain>
    </source>
</reference>
<organism evidence="3 4">
    <name type="scientific">Halovulum marinum</name>
    <dbReference type="NCBI Taxonomy" id="2662447"/>
    <lineage>
        <taxon>Bacteria</taxon>
        <taxon>Pseudomonadati</taxon>
        <taxon>Pseudomonadota</taxon>
        <taxon>Alphaproteobacteria</taxon>
        <taxon>Rhodobacterales</taxon>
        <taxon>Paracoccaceae</taxon>
        <taxon>Halovulum</taxon>
    </lineage>
</organism>
<evidence type="ECO:0000313" key="4">
    <source>
        <dbReference type="Proteomes" id="UP000474957"/>
    </source>
</evidence>
<comment type="caution">
    <text evidence="3">The sequence shown here is derived from an EMBL/GenBank/DDBJ whole genome shotgun (WGS) entry which is preliminary data.</text>
</comment>
<evidence type="ECO:0000313" key="3">
    <source>
        <dbReference type="EMBL" id="MSU89042.1"/>
    </source>
</evidence>
<sequence>MIRSRIRRAARRGAMGLAGGLCLGIGIALLTVAGWIALASAAGHGIAALTFGLIYTGTGLILVALAGGRRDPDRDAEPAAPGPPPPPASPDLVQAFFRGLGAGAAARKGFDRGRGARR</sequence>
<dbReference type="Proteomes" id="UP000474957">
    <property type="component" value="Unassembled WGS sequence"/>
</dbReference>
<keyword evidence="2" id="KW-0472">Membrane</keyword>
<evidence type="ECO:0000256" key="1">
    <source>
        <dbReference type="SAM" id="MobiDB-lite"/>
    </source>
</evidence>